<gene>
    <name evidence="2" type="ORF">F2P81_004858</name>
</gene>
<feature type="region of interest" description="Disordered" evidence="1">
    <location>
        <begin position="1"/>
        <end position="70"/>
    </location>
</feature>
<protein>
    <submittedName>
        <fullName evidence="2">Uncharacterized protein</fullName>
    </submittedName>
</protein>
<dbReference type="EMBL" id="VEVO01000004">
    <property type="protein sequence ID" value="KAF0043521.1"/>
    <property type="molecule type" value="Genomic_DNA"/>
</dbReference>
<proteinExistence type="predicted"/>
<feature type="compositionally biased region" description="Basic residues" evidence="1">
    <location>
        <begin position="36"/>
        <end position="47"/>
    </location>
</feature>
<accession>A0A6A4TKZ8</accession>
<comment type="caution">
    <text evidence="2">The sequence shown here is derived from an EMBL/GenBank/DDBJ whole genome shotgun (WGS) entry which is preliminary data.</text>
</comment>
<evidence type="ECO:0000313" key="2">
    <source>
        <dbReference type="EMBL" id="KAF0043521.1"/>
    </source>
</evidence>
<feature type="compositionally biased region" description="Basic and acidic residues" evidence="1">
    <location>
        <begin position="48"/>
        <end position="61"/>
    </location>
</feature>
<evidence type="ECO:0000256" key="1">
    <source>
        <dbReference type="SAM" id="MobiDB-lite"/>
    </source>
</evidence>
<dbReference type="AlphaFoldDB" id="A0A6A4TKZ8"/>
<dbReference type="Proteomes" id="UP000438429">
    <property type="component" value="Unassembled WGS sequence"/>
</dbReference>
<sequence>MWQQVAAKHQLGQPPDAGAEKKKKKQQRQQQQQQQQKKKKKKKKKRELGRETSHVVDDRRVPQAHSPLRR</sequence>
<organism evidence="2 3">
    <name type="scientific">Scophthalmus maximus</name>
    <name type="common">Turbot</name>
    <name type="synonym">Psetta maxima</name>
    <dbReference type="NCBI Taxonomy" id="52904"/>
    <lineage>
        <taxon>Eukaryota</taxon>
        <taxon>Metazoa</taxon>
        <taxon>Chordata</taxon>
        <taxon>Craniata</taxon>
        <taxon>Vertebrata</taxon>
        <taxon>Euteleostomi</taxon>
        <taxon>Actinopterygii</taxon>
        <taxon>Neopterygii</taxon>
        <taxon>Teleostei</taxon>
        <taxon>Neoteleostei</taxon>
        <taxon>Acanthomorphata</taxon>
        <taxon>Carangaria</taxon>
        <taxon>Pleuronectiformes</taxon>
        <taxon>Pleuronectoidei</taxon>
        <taxon>Scophthalmidae</taxon>
        <taxon>Scophthalmus</taxon>
    </lineage>
</organism>
<name>A0A6A4TKZ8_SCOMX</name>
<evidence type="ECO:0000313" key="3">
    <source>
        <dbReference type="Proteomes" id="UP000438429"/>
    </source>
</evidence>
<reference evidence="2 3" key="1">
    <citation type="submission" date="2019-06" db="EMBL/GenBank/DDBJ databases">
        <title>Draft genomes of female and male turbot (Scophthalmus maximus).</title>
        <authorList>
            <person name="Xu H."/>
            <person name="Xu X.-W."/>
            <person name="Shao C."/>
            <person name="Chen S."/>
        </authorList>
    </citation>
    <scope>NUCLEOTIDE SEQUENCE [LARGE SCALE GENOMIC DNA]</scope>
    <source>
        <strain evidence="2">Ysfricsl-2016a</strain>
        <tissue evidence="2">Blood</tissue>
    </source>
</reference>